<keyword evidence="3" id="KW-1003">Cell membrane</keyword>
<comment type="subcellular location">
    <subcellularLocation>
        <location evidence="1">Cell membrane</location>
        <topology evidence="1">Lipid-anchor</topology>
        <topology evidence="1">GPI-anchor</topology>
    </subcellularLocation>
</comment>
<sequence>MSPSTGSTVLLLISAVLLLSTSTTSAFNITRLLDQYPDFSQFNALLTQTHLYEDINSRKSITVLALTNDRLGVLAGKSEDVIKRILSTHVILDYYDALKLNKLKGNTTILTTLYQATGTADDQQGFLNVAHNADGISFGSAMAGAPSDSKLVASVASQPYNISVLSVSKVIVAPGIDGALLAPPPPKPASSPAPAASKVPPPAESPEDDLPADGPEADAPDAEADAPASLEAPAAAPGSDAAPADDVVDDQTAPPKNAGGKKMVSGVTIGLIVTLVSSWI</sequence>
<feature type="chain" id="PRO_5044763105" description="FAS1 domain-containing protein" evidence="12">
    <location>
        <begin position="27"/>
        <end position="280"/>
    </location>
</feature>
<dbReference type="InterPro" id="IPR033254">
    <property type="entry name" value="Plant_FLA"/>
</dbReference>
<feature type="compositionally biased region" description="Acidic residues" evidence="11">
    <location>
        <begin position="205"/>
        <end position="224"/>
    </location>
</feature>
<keyword evidence="15" id="KW-1185">Reference proteome</keyword>
<dbReference type="Gene3D" id="2.30.180.10">
    <property type="entry name" value="FAS1 domain"/>
    <property type="match status" value="1"/>
</dbReference>
<dbReference type="FunFam" id="2.30.180.10:FF:000015">
    <property type="entry name" value="Fasciclin-like arabinogalactan protein 3"/>
    <property type="match status" value="1"/>
</dbReference>
<dbReference type="InterPro" id="IPR036378">
    <property type="entry name" value="FAS1_dom_sf"/>
</dbReference>
<evidence type="ECO:0000256" key="8">
    <source>
        <dbReference type="ARBA" id="ARBA00023180"/>
    </source>
</evidence>
<evidence type="ECO:0000259" key="13">
    <source>
        <dbReference type="PROSITE" id="PS50213"/>
    </source>
</evidence>
<dbReference type="GO" id="GO:0098552">
    <property type="term" value="C:side of membrane"/>
    <property type="evidence" value="ECO:0007669"/>
    <property type="project" value="UniProtKB-KW"/>
</dbReference>
<dbReference type="Proteomes" id="UP001632038">
    <property type="component" value="Unassembled WGS sequence"/>
</dbReference>
<evidence type="ECO:0000256" key="11">
    <source>
        <dbReference type="SAM" id="MobiDB-lite"/>
    </source>
</evidence>
<keyword evidence="4" id="KW-0336">GPI-anchor</keyword>
<evidence type="ECO:0000256" key="3">
    <source>
        <dbReference type="ARBA" id="ARBA00022475"/>
    </source>
</evidence>
<dbReference type="Pfam" id="PF02469">
    <property type="entry name" value="Fasciclin"/>
    <property type="match status" value="1"/>
</dbReference>
<dbReference type="SUPFAM" id="SSF82153">
    <property type="entry name" value="FAS1 domain"/>
    <property type="match status" value="1"/>
</dbReference>
<comment type="function">
    <text evidence="10">May be a cell surface adhesion protein.</text>
</comment>
<feature type="domain" description="FAS1" evidence="13">
    <location>
        <begin position="26"/>
        <end position="171"/>
    </location>
</feature>
<evidence type="ECO:0000256" key="1">
    <source>
        <dbReference type="ARBA" id="ARBA00004609"/>
    </source>
</evidence>
<keyword evidence="7" id="KW-0472">Membrane</keyword>
<dbReference type="PANTHER" id="PTHR32382">
    <property type="entry name" value="FASCICLIN-LIKE ARABINOGALACTAN PROTEIN"/>
    <property type="match status" value="1"/>
</dbReference>
<dbReference type="PROSITE" id="PS50213">
    <property type="entry name" value="FAS1"/>
    <property type="match status" value="1"/>
</dbReference>
<evidence type="ECO:0000256" key="7">
    <source>
        <dbReference type="ARBA" id="ARBA00023136"/>
    </source>
</evidence>
<proteinExistence type="inferred from homology"/>
<keyword evidence="8" id="KW-0325">Glycoprotein</keyword>
<organism evidence="14 15">
    <name type="scientific">Castilleja foliolosa</name>
    <dbReference type="NCBI Taxonomy" id="1961234"/>
    <lineage>
        <taxon>Eukaryota</taxon>
        <taxon>Viridiplantae</taxon>
        <taxon>Streptophyta</taxon>
        <taxon>Embryophyta</taxon>
        <taxon>Tracheophyta</taxon>
        <taxon>Spermatophyta</taxon>
        <taxon>Magnoliopsida</taxon>
        <taxon>eudicotyledons</taxon>
        <taxon>Gunneridae</taxon>
        <taxon>Pentapetalae</taxon>
        <taxon>asterids</taxon>
        <taxon>lamiids</taxon>
        <taxon>Lamiales</taxon>
        <taxon>Orobanchaceae</taxon>
        <taxon>Pedicularideae</taxon>
        <taxon>Castillejinae</taxon>
        <taxon>Castilleja</taxon>
    </lineage>
</organism>
<keyword evidence="9" id="KW-0449">Lipoprotein</keyword>
<evidence type="ECO:0000256" key="10">
    <source>
        <dbReference type="ARBA" id="ARBA00024686"/>
    </source>
</evidence>
<evidence type="ECO:0000313" key="15">
    <source>
        <dbReference type="Proteomes" id="UP001632038"/>
    </source>
</evidence>
<dbReference type="GO" id="GO:0005886">
    <property type="term" value="C:plasma membrane"/>
    <property type="evidence" value="ECO:0007669"/>
    <property type="project" value="UniProtKB-SubCell"/>
</dbReference>
<dbReference type="AlphaFoldDB" id="A0ABD3E979"/>
<evidence type="ECO:0000256" key="2">
    <source>
        <dbReference type="ARBA" id="ARBA00007843"/>
    </source>
</evidence>
<protein>
    <recommendedName>
        <fullName evidence="13">FAS1 domain-containing protein</fullName>
    </recommendedName>
</protein>
<comment type="similarity">
    <text evidence="2">Belongs to the fasciclin-like AGP family.</text>
</comment>
<evidence type="ECO:0000313" key="14">
    <source>
        <dbReference type="EMBL" id="KAL3650961.1"/>
    </source>
</evidence>
<dbReference type="InterPro" id="IPR000782">
    <property type="entry name" value="FAS1_domain"/>
</dbReference>
<evidence type="ECO:0000256" key="9">
    <source>
        <dbReference type="ARBA" id="ARBA00023288"/>
    </source>
</evidence>
<reference evidence="15" key="1">
    <citation type="journal article" date="2024" name="IScience">
        <title>Strigolactones Initiate the Formation of Haustorium-like Structures in Castilleja.</title>
        <authorList>
            <person name="Buerger M."/>
            <person name="Peterson D."/>
            <person name="Chory J."/>
        </authorList>
    </citation>
    <scope>NUCLEOTIDE SEQUENCE [LARGE SCALE GENOMIC DNA]</scope>
</reference>
<dbReference type="PANTHER" id="PTHR32382:SF6">
    <property type="entry name" value="FASCICLIN-LIKE ARABINOGALACTAN PROTEIN 14"/>
    <property type="match status" value="1"/>
</dbReference>
<evidence type="ECO:0000256" key="6">
    <source>
        <dbReference type="ARBA" id="ARBA00022974"/>
    </source>
</evidence>
<evidence type="ECO:0000256" key="4">
    <source>
        <dbReference type="ARBA" id="ARBA00022622"/>
    </source>
</evidence>
<dbReference type="EMBL" id="JAVIJP010000007">
    <property type="protein sequence ID" value="KAL3650961.1"/>
    <property type="molecule type" value="Genomic_DNA"/>
</dbReference>
<keyword evidence="5 12" id="KW-0732">Signal</keyword>
<evidence type="ECO:0000256" key="12">
    <source>
        <dbReference type="SAM" id="SignalP"/>
    </source>
</evidence>
<evidence type="ECO:0000256" key="5">
    <source>
        <dbReference type="ARBA" id="ARBA00022729"/>
    </source>
</evidence>
<accession>A0ABD3E979</accession>
<gene>
    <name evidence="14" type="ORF">CASFOL_007364</name>
</gene>
<name>A0ABD3E979_9LAMI</name>
<comment type="caution">
    <text evidence="14">The sequence shown here is derived from an EMBL/GenBank/DDBJ whole genome shotgun (WGS) entry which is preliminary data.</text>
</comment>
<feature type="region of interest" description="Disordered" evidence="11">
    <location>
        <begin position="183"/>
        <end position="262"/>
    </location>
</feature>
<keyword evidence="6" id="KW-0654">Proteoglycan</keyword>
<feature type="signal peptide" evidence="12">
    <location>
        <begin position="1"/>
        <end position="26"/>
    </location>
</feature>
<feature type="compositionally biased region" description="Low complexity" evidence="11">
    <location>
        <begin position="225"/>
        <end position="255"/>
    </location>
</feature>